<name>A0A834E5C9_9CHIR</name>
<comment type="caution">
    <text evidence="2">The sequence shown here is derived from an EMBL/GenBank/DDBJ whole genome shotgun (WGS) entry which is preliminary data.</text>
</comment>
<organism evidence="2 3">
    <name type="scientific">Phyllostomus discolor</name>
    <name type="common">pale spear-nosed bat</name>
    <dbReference type="NCBI Taxonomy" id="89673"/>
    <lineage>
        <taxon>Eukaryota</taxon>
        <taxon>Metazoa</taxon>
        <taxon>Chordata</taxon>
        <taxon>Craniata</taxon>
        <taxon>Vertebrata</taxon>
        <taxon>Euteleostomi</taxon>
        <taxon>Mammalia</taxon>
        <taxon>Eutheria</taxon>
        <taxon>Laurasiatheria</taxon>
        <taxon>Chiroptera</taxon>
        <taxon>Yangochiroptera</taxon>
        <taxon>Phyllostomidae</taxon>
        <taxon>Phyllostominae</taxon>
        <taxon>Phyllostomus</taxon>
    </lineage>
</organism>
<evidence type="ECO:0000313" key="3">
    <source>
        <dbReference type="Proteomes" id="UP000664940"/>
    </source>
</evidence>
<reference evidence="2 3" key="1">
    <citation type="journal article" date="2020" name="Nature">
        <title>Six reference-quality genomes reveal evolution of bat adaptations.</title>
        <authorList>
            <person name="Jebb D."/>
            <person name="Huang Z."/>
            <person name="Pippel M."/>
            <person name="Hughes G.M."/>
            <person name="Lavrichenko K."/>
            <person name="Devanna P."/>
            <person name="Winkler S."/>
            <person name="Jermiin L.S."/>
            <person name="Skirmuntt E.C."/>
            <person name="Katzourakis A."/>
            <person name="Burkitt-Gray L."/>
            <person name="Ray D.A."/>
            <person name="Sullivan K.A.M."/>
            <person name="Roscito J.G."/>
            <person name="Kirilenko B.M."/>
            <person name="Davalos L.M."/>
            <person name="Corthals A.P."/>
            <person name="Power M.L."/>
            <person name="Jones G."/>
            <person name="Ransome R.D."/>
            <person name="Dechmann D.K.N."/>
            <person name="Locatelli A.G."/>
            <person name="Puechmaille S.J."/>
            <person name="Fedrigo O."/>
            <person name="Jarvis E.D."/>
            <person name="Hiller M."/>
            <person name="Vernes S.C."/>
            <person name="Myers E.W."/>
            <person name="Teeling E.C."/>
        </authorList>
    </citation>
    <scope>NUCLEOTIDE SEQUENCE [LARGE SCALE GENOMIC DNA]</scope>
    <source>
        <strain evidence="2">Bat1K_MPI-CBG_1</strain>
    </source>
</reference>
<dbReference type="AlphaFoldDB" id="A0A834E5C9"/>
<dbReference type="EMBL" id="JABVXQ010000006">
    <property type="protein sequence ID" value="KAF6104441.1"/>
    <property type="molecule type" value="Genomic_DNA"/>
</dbReference>
<sequence>MHADSRCCLQVPPPPHPREDLLGAAGSPEAGLVYRPHSESFRTLRTAPARPGFLNPIDLQASDEGHLKQTSFGCNASAWGEARNKRRGHFQLPRSSQQSHPLASLGVCPGLSSAGPKPTIDRGGHSEPPKPPGLHVWSCGYRALLCLKLTPWLGISHLPPGPTGSLSGKGALVCDLPSRWSCGPDRAREKVRRVRTLASLLLLEPNSEHETLGISSAGCSL</sequence>
<evidence type="ECO:0000256" key="1">
    <source>
        <dbReference type="SAM" id="MobiDB-lite"/>
    </source>
</evidence>
<evidence type="ECO:0000313" key="2">
    <source>
        <dbReference type="EMBL" id="KAF6104441.1"/>
    </source>
</evidence>
<dbReference type="Proteomes" id="UP000664940">
    <property type="component" value="Unassembled WGS sequence"/>
</dbReference>
<feature type="region of interest" description="Disordered" evidence="1">
    <location>
        <begin position="88"/>
        <end position="108"/>
    </location>
</feature>
<proteinExistence type="predicted"/>
<accession>A0A834E5C9</accession>
<protein>
    <submittedName>
        <fullName evidence="2">Uncharacterized protein</fullName>
    </submittedName>
</protein>
<gene>
    <name evidence="2" type="ORF">HJG60_011371</name>
</gene>